<dbReference type="EMBL" id="KZ084112">
    <property type="protein sequence ID" value="OSD01356.1"/>
    <property type="molecule type" value="Genomic_DNA"/>
</dbReference>
<feature type="domain" description="Transcriptional coactivator p15 (PC4) C-terminal" evidence="8">
    <location>
        <begin position="105"/>
        <end position="154"/>
    </location>
</feature>
<keyword evidence="4" id="KW-0238">DNA-binding</keyword>
<comment type="subcellular location">
    <subcellularLocation>
        <location evidence="1">Nucleus</location>
    </subcellularLocation>
</comment>
<dbReference type="InterPro" id="IPR045125">
    <property type="entry name" value="Sub1/Tcp4-like"/>
</dbReference>
<feature type="region of interest" description="Disordered" evidence="7">
    <location>
        <begin position="1"/>
        <end position="97"/>
    </location>
</feature>
<evidence type="ECO:0000256" key="1">
    <source>
        <dbReference type="ARBA" id="ARBA00004123"/>
    </source>
</evidence>
<dbReference type="GO" id="GO:0005634">
    <property type="term" value="C:nucleus"/>
    <property type="evidence" value="ECO:0007669"/>
    <property type="project" value="UniProtKB-SubCell"/>
</dbReference>
<evidence type="ECO:0000259" key="8">
    <source>
        <dbReference type="Pfam" id="PF02229"/>
    </source>
</evidence>
<gene>
    <name evidence="9" type="ORF">PYCCODRAFT_1478624</name>
</gene>
<dbReference type="GO" id="GO:0003713">
    <property type="term" value="F:transcription coactivator activity"/>
    <property type="evidence" value="ECO:0007669"/>
    <property type="project" value="InterPro"/>
</dbReference>
<keyword evidence="6" id="KW-0539">Nucleus</keyword>
<evidence type="ECO:0000256" key="4">
    <source>
        <dbReference type="ARBA" id="ARBA00023125"/>
    </source>
</evidence>
<keyword evidence="3" id="KW-0805">Transcription regulation</keyword>
<name>A0A1Y2IJL2_TRAC3</name>
<reference evidence="9 10" key="1">
    <citation type="journal article" date="2015" name="Biotechnol. Biofuels">
        <title>Enhanced degradation of softwood versus hardwood by the white-rot fungus Pycnoporus coccineus.</title>
        <authorList>
            <person name="Couturier M."/>
            <person name="Navarro D."/>
            <person name="Chevret D."/>
            <person name="Henrissat B."/>
            <person name="Piumi F."/>
            <person name="Ruiz-Duenas F.J."/>
            <person name="Martinez A.T."/>
            <person name="Grigoriev I.V."/>
            <person name="Riley R."/>
            <person name="Lipzen A."/>
            <person name="Berrin J.G."/>
            <person name="Master E.R."/>
            <person name="Rosso M.N."/>
        </authorList>
    </citation>
    <scope>NUCLEOTIDE SEQUENCE [LARGE SCALE GENOMIC DNA]</scope>
    <source>
        <strain evidence="9 10">BRFM310</strain>
    </source>
</reference>
<proteinExistence type="inferred from homology"/>
<dbReference type="GO" id="GO:0003677">
    <property type="term" value="F:DNA binding"/>
    <property type="evidence" value="ECO:0007669"/>
    <property type="project" value="UniProtKB-KW"/>
</dbReference>
<evidence type="ECO:0000256" key="5">
    <source>
        <dbReference type="ARBA" id="ARBA00023163"/>
    </source>
</evidence>
<evidence type="ECO:0000313" key="10">
    <source>
        <dbReference type="Proteomes" id="UP000193067"/>
    </source>
</evidence>
<feature type="compositionally biased region" description="Basic residues" evidence="7">
    <location>
        <begin position="58"/>
        <end position="76"/>
    </location>
</feature>
<evidence type="ECO:0000256" key="7">
    <source>
        <dbReference type="SAM" id="MobiDB-lite"/>
    </source>
</evidence>
<evidence type="ECO:0000256" key="2">
    <source>
        <dbReference type="ARBA" id="ARBA00009001"/>
    </source>
</evidence>
<dbReference type="SUPFAM" id="SSF54447">
    <property type="entry name" value="ssDNA-binding transcriptional regulator domain"/>
    <property type="match status" value="1"/>
</dbReference>
<dbReference type="InterPro" id="IPR009044">
    <property type="entry name" value="ssDNA-bd_transcriptional_reg"/>
</dbReference>
<dbReference type="Pfam" id="PF02229">
    <property type="entry name" value="PC4"/>
    <property type="match status" value="1"/>
</dbReference>
<evidence type="ECO:0000256" key="3">
    <source>
        <dbReference type="ARBA" id="ARBA00023015"/>
    </source>
</evidence>
<evidence type="ECO:0000313" key="9">
    <source>
        <dbReference type="EMBL" id="OSD01356.1"/>
    </source>
</evidence>
<dbReference type="OrthoDB" id="2505440at2759"/>
<dbReference type="AlphaFoldDB" id="A0A1Y2IJL2"/>
<dbReference type="PANTHER" id="PTHR13215">
    <property type="entry name" value="RNA POLYMERASE II TRANSCRIPTIONAL COACTIVATOR"/>
    <property type="match status" value="1"/>
</dbReference>
<protein>
    <submittedName>
        <fullName evidence="9">PC4-domain-containing protein</fullName>
    </submittedName>
</protein>
<keyword evidence="10" id="KW-1185">Reference proteome</keyword>
<evidence type="ECO:0000256" key="6">
    <source>
        <dbReference type="ARBA" id="ARBA00023242"/>
    </source>
</evidence>
<comment type="similarity">
    <text evidence="2">Belongs to the transcriptional coactivator PC4 family.</text>
</comment>
<dbReference type="STRING" id="1353009.A0A1Y2IJL2"/>
<organism evidence="9 10">
    <name type="scientific">Trametes coccinea (strain BRFM310)</name>
    <name type="common">Pycnoporus coccineus</name>
    <dbReference type="NCBI Taxonomy" id="1353009"/>
    <lineage>
        <taxon>Eukaryota</taxon>
        <taxon>Fungi</taxon>
        <taxon>Dikarya</taxon>
        <taxon>Basidiomycota</taxon>
        <taxon>Agaricomycotina</taxon>
        <taxon>Agaricomycetes</taxon>
        <taxon>Polyporales</taxon>
        <taxon>Polyporaceae</taxon>
        <taxon>Trametes</taxon>
    </lineage>
</organism>
<sequence length="168" mass="18601">MAKRKTAVASSDEEEYNDRSSASGDSSPERPMQTARRGGKRAKKNDSNDESEEEKPISSKKAKTSKPPSIKKPKISAKKDDGEEESMGAGDVKFGVDESGGRYVELGKKRRATVRQFKGATFVDIREFYGDENDLKPGKKGISLNREQWEALKKGSDAIDSFFNKMAK</sequence>
<dbReference type="Gene3D" id="2.30.31.10">
    <property type="entry name" value="Transcriptional Coactivator Pc4, Chain A"/>
    <property type="match status" value="1"/>
</dbReference>
<dbReference type="Proteomes" id="UP000193067">
    <property type="component" value="Unassembled WGS sequence"/>
</dbReference>
<accession>A0A1Y2IJL2</accession>
<dbReference type="InterPro" id="IPR003173">
    <property type="entry name" value="PC4_C"/>
</dbReference>
<dbReference type="GO" id="GO:0060261">
    <property type="term" value="P:positive regulation of transcription initiation by RNA polymerase II"/>
    <property type="evidence" value="ECO:0007669"/>
    <property type="project" value="InterPro"/>
</dbReference>
<keyword evidence="5" id="KW-0804">Transcription</keyword>